<dbReference type="EMBL" id="JBHUII010000004">
    <property type="protein sequence ID" value="MFD2205498.1"/>
    <property type="molecule type" value="Genomic_DNA"/>
</dbReference>
<protein>
    <submittedName>
        <fullName evidence="2">Uncharacterized protein</fullName>
    </submittedName>
</protein>
<dbReference type="Proteomes" id="UP001597294">
    <property type="component" value="Unassembled WGS sequence"/>
</dbReference>
<organism evidence="2 3">
    <name type="scientific">Kiloniella antarctica</name>
    <dbReference type="NCBI Taxonomy" id="1550907"/>
    <lineage>
        <taxon>Bacteria</taxon>
        <taxon>Pseudomonadati</taxon>
        <taxon>Pseudomonadota</taxon>
        <taxon>Alphaproteobacteria</taxon>
        <taxon>Rhodospirillales</taxon>
        <taxon>Kiloniellaceae</taxon>
        <taxon>Kiloniella</taxon>
    </lineage>
</organism>
<gene>
    <name evidence="2" type="ORF">ACFSKO_07755</name>
</gene>
<evidence type="ECO:0000313" key="2">
    <source>
        <dbReference type="EMBL" id="MFD2205498.1"/>
    </source>
</evidence>
<keyword evidence="3" id="KW-1185">Reference proteome</keyword>
<accession>A0ABW5BHB1</accession>
<sequence length="119" mass="13406">MPNIPDSRAPASAGFSLPDEKIDAVSDGLNSLSKTLGKKSVQKKIKKLFLGEPEDVIDSDEINESHLLEALEEKRQRRVWRRMERKSQADRQKNSSSGLLNGRAGNTILQAKTYRSRRD</sequence>
<evidence type="ECO:0000256" key="1">
    <source>
        <dbReference type="SAM" id="MobiDB-lite"/>
    </source>
</evidence>
<comment type="caution">
    <text evidence="2">The sequence shown here is derived from an EMBL/GenBank/DDBJ whole genome shotgun (WGS) entry which is preliminary data.</text>
</comment>
<dbReference type="RefSeq" id="WP_380250166.1">
    <property type="nucleotide sequence ID" value="NZ_JBHUII010000004.1"/>
</dbReference>
<evidence type="ECO:0000313" key="3">
    <source>
        <dbReference type="Proteomes" id="UP001597294"/>
    </source>
</evidence>
<proteinExistence type="predicted"/>
<reference evidence="3" key="1">
    <citation type="journal article" date="2019" name="Int. J. Syst. Evol. Microbiol.">
        <title>The Global Catalogue of Microorganisms (GCM) 10K type strain sequencing project: providing services to taxonomists for standard genome sequencing and annotation.</title>
        <authorList>
            <consortium name="The Broad Institute Genomics Platform"/>
            <consortium name="The Broad Institute Genome Sequencing Center for Infectious Disease"/>
            <person name="Wu L."/>
            <person name="Ma J."/>
        </authorList>
    </citation>
    <scope>NUCLEOTIDE SEQUENCE [LARGE SCALE GENOMIC DNA]</scope>
    <source>
        <strain evidence="3">CGMCC 4.7192</strain>
    </source>
</reference>
<name>A0ABW5BHB1_9PROT</name>
<feature type="compositionally biased region" description="Basic and acidic residues" evidence="1">
    <location>
        <begin position="76"/>
        <end position="93"/>
    </location>
</feature>
<feature type="region of interest" description="Disordered" evidence="1">
    <location>
        <begin position="76"/>
        <end position="119"/>
    </location>
</feature>